<dbReference type="GO" id="GO:0022857">
    <property type="term" value="F:transmembrane transporter activity"/>
    <property type="evidence" value="ECO:0007669"/>
    <property type="project" value="InterPro"/>
</dbReference>
<evidence type="ECO:0000256" key="1">
    <source>
        <dbReference type="ARBA" id="ARBA00004141"/>
    </source>
</evidence>
<dbReference type="Pfam" id="PF07690">
    <property type="entry name" value="MFS_1"/>
    <property type="match status" value="1"/>
</dbReference>
<dbReference type="SUPFAM" id="SSF54160">
    <property type="entry name" value="Chromo domain-like"/>
    <property type="match status" value="1"/>
</dbReference>
<evidence type="ECO:0000256" key="5">
    <source>
        <dbReference type="SAM" id="MobiDB-lite"/>
    </source>
</evidence>
<dbReference type="InterPro" id="IPR020846">
    <property type="entry name" value="MFS_dom"/>
</dbReference>
<protein>
    <submittedName>
        <fullName evidence="9">MFS domain-containing protein</fullName>
    </submittedName>
</protein>
<dbReference type="PANTHER" id="PTHR24064">
    <property type="entry name" value="SOLUTE CARRIER FAMILY 22 MEMBER"/>
    <property type="match status" value="1"/>
</dbReference>
<feature type="transmembrane region" description="Helical" evidence="6">
    <location>
        <begin position="574"/>
        <end position="597"/>
    </location>
</feature>
<keyword evidence="2 6" id="KW-0812">Transmembrane</keyword>
<dbReference type="InterPro" id="IPR038217">
    <property type="entry name" value="MRG_C_sf"/>
</dbReference>
<proteinExistence type="predicted"/>
<evidence type="ECO:0000256" key="4">
    <source>
        <dbReference type="ARBA" id="ARBA00023136"/>
    </source>
</evidence>
<feature type="transmembrane region" description="Helical" evidence="6">
    <location>
        <begin position="489"/>
        <end position="509"/>
    </location>
</feature>
<dbReference type="InterPro" id="IPR053820">
    <property type="entry name" value="MSL3_chromo-like"/>
</dbReference>
<dbReference type="InterPro" id="IPR016197">
    <property type="entry name" value="Chromo-like_dom_sf"/>
</dbReference>
<evidence type="ECO:0000313" key="9">
    <source>
        <dbReference type="WBParaSite" id="ACAC_0000044101-mRNA-1"/>
    </source>
</evidence>
<dbReference type="InterPro" id="IPR026541">
    <property type="entry name" value="MRG_dom"/>
</dbReference>
<dbReference type="Proteomes" id="UP000035642">
    <property type="component" value="Unassembled WGS sequence"/>
</dbReference>
<accession>A0A158P611</accession>
<dbReference type="InterPro" id="IPR011701">
    <property type="entry name" value="MFS"/>
</dbReference>
<feature type="transmembrane region" description="Helical" evidence="6">
    <location>
        <begin position="603"/>
        <end position="622"/>
    </location>
</feature>
<dbReference type="InterPro" id="IPR005829">
    <property type="entry name" value="Sugar_transporter_CS"/>
</dbReference>
<dbReference type="Gene3D" id="1.20.1250.20">
    <property type="entry name" value="MFS general substrate transporter like domains"/>
    <property type="match status" value="2"/>
</dbReference>
<dbReference type="SUPFAM" id="SSF103473">
    <property type="entry name" value="MFS general substrate transporter"/>
    <property type="match status" value="2"/>
</dbReference>
<keyword evidence="8" id="KW-1185">Reference proteome</keyword>
<dbReference type="AlphaFoldDB" id="A0A158P611"/>
<reference evidence="9" key="2">
    <citation type="submission" date="2016-04" db="UniProtKB">
        <authorList>
            <consortium name="WormBaseParasite"/>
        </authorList>
    </citation>
    <scope>IDENTIFICATION</scope>
</reference>
<evidence type="ECO:0000256" key="2">
    <source>
        <dbReference type="ARBA" id="ARBA00022692"/>
    </source>
</evidence>
<name>A0A158P611_ANGCA</name>
<dbReference type="Gene3D" id="1.10.274.30">
    <property type="entry name" value="MRG domain"/>
    <property type="match status" value="1"/>
</dbReference>
<dbReference type="Pfam" id="PF05712">
    <property type="entry name" value="MRG"/>
    <property type="match status" value="1"/>
</dbReference>
<comment type="subcellular location">
    <subcellularLocation>
        <location evidence="1">Membrane</location>
        <topology evidence="1">Multi-pass membrane protein</topology>
    </subcellularLocation>
</comment>
<dbReference type="Gene3D" id="2.30.30.140">
    <property type="match status" value="1"/>
</dbReference>
<dbReference type="WBParaSite" id="ACAC_0000044101-mRNA-1">
    <property type="protein sequence ID" value="ACAC_0000044101-mRNA-1"/>
    <property type="gene ID" value="ACAC_0000044101"/>
</dbReference>
<sequence length="788" mass="88512">MHPFTGKVTQGGEAQLSSDCLVVTRTMKRYDLNDRVLCKHGSYYYEAKITEIAEEDGETVYVVHYQGWHKRYDERIAQSETTDKFLPFTEENIARCKKEIQEAASSSKNKRKKAKESNEDDVGFTFVFHEHKSRRSESSSRGSTPNSVHRSRSLSTHLRAKIAKKRAEAGSDTLAATSTTVTNEAENTLPSHERDPALLQELDKLIDMPTCLLQILVDDSDIMTRQRMVSRLPARYTVDSIINDVFEQKMRPTPGGHVPVILLATLSIIHLSSSVRVHAPSILDGDREDPFGHLFGQDNRAQRPPPGVRFSISEGNMSIVCEKHMFMATNDDDLLQKATDRLPSESLSVSTQLMSFSLLNSSLRTTQSGPDVEPNFYADLDPDKLMNAYGFGRYQKLIYILCQWTNFFYSAAMYVMPYVEPNPILECDYENKSITVDKSCWIVENKSHSLYGKCGSTQGTKLMIKDPEFSTTLIKEFGISCSSFVWKEAGLTAFTIGAVFAVPVMSALADEYGRRPITLAAMTASLIAHVLATFSPNYYIFVLLRLIIGAASDTYYSLCAILSCESMPSDSRAWITLVLTIAWVFGMFWVGLLSLVINEWRTMYFACAAPGILLILYFIWNCTTIDVSRCRRDGPLPAEKRETLGAILRSPEMLKLLFINGFIHITYTVHPIYVSEMAPTSVRSLFYSLINGPQSLGIIVAPYLRHTQVDHEFITYIGVGVLCVTAGGLCVFLPETKNRPMPSDIKSLTISGACTFDNRDREELMREQMLEENEVEEIEEKSSLLSGD</sequence>
<evidence type="ECO:0000256" key="3">
    <source>
        <dbReference type="ARBA" id="ARBA00022989"/>
    </source>
</evidence>
<evidence type="ECO:0000256" key="6">
    <source>
        <dbReference type="SAM" id="Phobius"/>
    </source>
</evidence>
<keyword evidence="3 6" id="KW-1133">Transmembrane helix</keyword>
<feature type="domain" description="Major facilitator superfamily (MFS) profile" evidence="7">
    <location>
        <begin position="398"/>
        <end position="788"/>
    </location>
</feature>
<dbReference type="Pfam" id="PF22732">
    <property type="entry name" value="MSL3_chromo-like"/>
    <property type="match status" value="1"/>
</dbReference>
<feature type="compositionally biased region" description="Polar residues" evidence="5">
    <location>
        <begin position="144"/>
        <end position="156"/>
    </location>
</feature>
<evidence type="ECO:0000313" key="8">
    <source>
        <dbReference type="Proteomes" id="UP000035642"/>
    </source>
</evidence>
<dbReference type="PROSITE" id="PS50850">
    <property type="entry name" value="MFS"/>
    <property type="match status" value="1"/>
</dbReference>
<dbReference type="InterPro" id="IPR036259">
    <property type="entry name" value="MFS_trans_sf"/>
</dbReference>
<dbReference type="GO" id="GO:0016020">
    <property type="term" value="C:membrane"/>
    <property type="evidence" value="ECO:0007669"/>
    <property type="project" value="UniProtKB-SubCell"/>
</dbReference>
<keyword evidence="4 6" id="KW-0472">Membrane</keyword>
<evidence type="ECO:0000259" key="7">
    <source>
        <dbReference type="PROSITE" id="PS50850"/>
    </source>
</evidence>
<feature type="transmembrane region" description="Helical" evidence="6">
    <location>
        <begin position="713"/>
        <end position="733"/>
    </location>
</feature>
<dbReference type="STRING" id="6313.A0A158P611"/>
<feature type="region of interest" description="Disordered" evidence="5">
    <location>
        <begin position="131"/>
        <end position="192"/>
    </location>
</feature>
<feature type="transmembrane region" description="Helical" evidence="6">
    <location>
        <begin position="656"/>
        <end position="674"/>
    </location>
</feature>
<dbReference type="PROSITE" id="PS00216">
    <property type="entry name" value="SUGAR_TRANSPORT_1"/>
    <property type="match status" value="1"/>
</dbReference>
<organism evidence="8 9">
    <name type="scientific">Angiostrongylus cantonensis</name>
    <name type="common">Rat lungworm</name>
    <dbReference type="NCBI Taxonomy" id="6313"/>
    <lineage>
        <taxon>Eukaryota</taxon>
        <taxon>Metazoa</taxon>
        <taxon>Ecdysozoa</taxon>
        <taxon>Nematoda</taxon>
        <taxon>Chromadorea</taxon>
        <taxon>Rhabditida</taxon>
        <taxon>Rhabditina</taxon>
        <taxon>Rhabditomorpha</taxon>
        <taxon>Strongyloidea</taxon>
        <taxon>Metastrongylidae</taxon>
        <taxon>Angiostrongylus</taxon>
    </lineage>
</organism>
<feature type="compositionally biased region" description="Polar residues" evidence="5">
    <location>
        <begin position="174"/>
        <end position="190"/>
    </location>
</feature>
<reference evidence="8" key="1">
    <citation type="submission" date="2012-09" db="EMBL/GenBank/DDBJ databases">
        <authorList>
            <person name="Martin A.A."/>
        </authorList>
    </citation>
    <scope>NUCLEOTIDE SEQUENCE</scope>
</reference>